<dbReference type="Gene3D" id="3.30.565.10">
    <property type="entry name" value="Histidine kinase-like ATPase, C-terminal domain"/>
    <property type="match status" value="1"/>
</dbReference>
<protein>
    <recommendedName>
        <fullName evidence="2">histidine kinase</fullName>
        <ecNumber evidence="2">2.7.13.3</ecNumber>
    </recommendedName>
</protein>
<keyword evidence="6 13" id="KW-0418">Kinase</keyword>
<evidence type="ECO:0000256" key="8">
    <source>
        <dbReference type="ARBA" id="ARBA00023012"/>
    </source>
</evidence>
<gene>
    <name evidence="13" type="ORF">MTO99_15685</name>
</gene>
<dbReference type="EMBL" id="CP094528">
    <property type="protein sequence ID" value="UOE43598.1"/>
    <property type="molecule type" value="Genomic_DNA"/>
</dbReference>
<evidence type="ECO:0000259" key="12">
    <source>
        <dbReference type="Pfam" id="PF07730"/>
    </source>
</evidence>
<organism evidence="13 14">
    <name type="scientific">Agromyces larvae</name>
    <dbReference type="NCBI Taxonomy" id="2929802"/>
    <lineage>
        <taxon>Bacteria</taxon>
        <taxon>Bacillati</taxon>
        <taxon>Actinomycetota</taxon>
        <taxon>Actinomycetes</taxon>
        <taxon>Micrococcales</taxon>
        <taxon>Microbacteriaceae</taxon>
        <taxon>Agromyces</taxon>
    </lineage>
</organism>
<dbReference type="PANTHER" id="PTHR24421:SF10">
    <property type="entry name" value="NITRATE_NITRITE SENSOR PROTEIN NARQ"/>
    <property type="match status" value="1"/>
</dbReference>
<dbReference type="InterPro" id="IPR036890">
    <property type="entry name" value="HATPase_C_sf"/>
</dbReference>
<dbReference type="CDD" id="cd16917">
    <property type="entry name" value="HATPase_UhpB-NarQ-NarX-like"/>
    <property type="match status" value="1"/>
</dbReference>
<dbReference type="PANTHER" id="PTHR24421">
    <property type="entry name" value="NITRATE/NITRITE SENSOR PROTEIN NARX-RELATED"/>
    <property type="match status" value="1"/>
</dbReference>
<feature type="signal peptide" evidence="10">
    <location>
        <begin position="1"/>
        <end position="21"/>
    </location>
</feature>
<evidence type="ECO:0000256" key="6">
    <source>
        <dbReference type="ARBA" id="ARBA00022777"/>
    </source>
</evidence>
<evidence type="ECO:0000256" key="10">
    <source>
        <dbReference type="SAM" id="SignalP"/>
    </source>
</evidence>
<keyword evidence="9" id="KW-0812">Transmembrane</keyword>
<feature type="transmembrane region" description="Helical" evidence="9">
    <location>
        <begin position="63"/>
        <end position="78"/>
    </location>
</feature>
<dbReference type="InterPro" id="IPR050482">
    <property type="entry name" value="Sensor_HK_TwoCompSys"/>
</dbReference>
<accession>A0ABY4BWJ0</accession>
<evidence type="ECO:0000256" key="1">
    <source>
        <dbReference type="ARBA" id="ARBA00000085"/>
    </source>
</evidence>
<evidence type="ECO:0000259" key="11">
    <source>
        <dbReference type="Pfam" id="PF02518"/>
    </source>
</evidence>
<dbReference type="Proteomes" id="UP000832097">
    <property type="component" value="Chromosome"/>
</dbReference>
<feature type="transmembrane region" description="Helical" evidence="9">
    <location>
        <begin position="107"/>
        <end position="124"/>
    </location>
</feature>
<feature type="transmembrane region" description="Helical" evidence="9">
    <location>
        <begin position="38"/>
        <end position="56"/>
    </location>
</feature>
<name>A0ABY4BWJ0_9MICO</name>
<dbReference type="EC" id="2.7.13.3" evidence="2"/>
<keyword evidence="10" id="KW-0732">Signal</keyword>
<evidence type="ECO:0000256" key="3">
    <source>
        <dbReference type="ARBA" id="ARBA00022553"/>
    </source>
</evidence>
<evidence type="ECO:0000313" key="14">
    <source>
        <dbReference type="Proteomes" id="UP000832097"/>
    </source>
</evidence>
<dbReference type="GO" id="GO:0016301">
    <property type="term" value="F:kinase activity"/>
    <property type="evidence" value="ECO:0007669"/>
    <property type="project" value="UniProtKB-KW"/>
</dbReference>
<keyword evidence="14" id="KW-1185">Reference proteome</keyword>
<dbReference type="RefSeq" id="WP_243554714.1">
    <property type="nucleotide sequence ID" value="NZ_CP094528.1"/>
</dbReference>
<feature type="domain" description="Histidine kinase/HSP90-like ATPase" evidence="11">
    <location>
        <begin position="322"/>
        <end position="408"/>
    </location>
</feature>
<keyword evidence="5" id="KW-0547">Nucleotide-binding</keyword>
<keyword evidence="9" id="KW-1133">Transmembrane helix</keyword>
<evidence type="ECO:0000256" key="7">
    <source>
        <dbReference type="ARBA" id="ARBA00022840"/>
    </source>
</evidence>
<feature type="chain" id="PRO_5046093101" description="histidine kinase" evidence="10">
    <location>
        <begin position="22"/>
        <end position="420"/>
    </location>
</feature>
<dbReference type="InterPro" id="IPR003594">
    <property type="entry name" value="HATPase_dom"/>
</dbReference>
<sequence>MTACATAAFVLFGALALPLLAAAEAGSDDPSTVTPAQPGWWAVVVLGLAQAGAMLWVRRFPRAVLLLVALVPVIHALVVPGATFSLTTAAVVVAVAWAVMLLPLGRSAVVVPVAGLLVAVAQWGNEVRSGAVPDPASMIATSGALLQGLVAVAIGVVIGLFLRAQRAARIAREHEVQALARERDALAREREALVEAAVSRERVAMSRELHDIAAHHMSGIALSAAAISRQVDVDPEAAKLAAQQVRAQSTRALDDLRRVIGLLRDEPGGTRSVETLAAVRELVELRRTTGIEVEFVLHTAEHDAVTEHDLGAGVGPLAQLVAYRMVQESLANAAVHAPGAHCVVEIDDRRPDRLMVLVENDGSHAPDPGPGGGFGLVGMRERADLVDAELHYGATPGGGWQVRLTLRREAILEDVTEGPA</sequence>
<keyword evidence="4" id="KW-0808">Transferase</keyword>
<dbReference type="Gene3D" id="1.20.5.1930">
    <property type="match status" value="1"/>
</dbReference>
<keyword evidence="8" id="KW-0902">Two-component regulatory system</keyword>
<dbReference type="Pfam" id="PF02518">
    <property type="entry name" value="HATPase_c"/>
    <property type="match status" value="1"/>
</dbReference>
<evidence type="ECO:0000256" key="5">
    <source>
        <dbReference type="ARBA" id="ARBA00022741"/>
    </source>
</evidence>
<proteinExistence type="predicted"/>
<dbReference type="Pfam" id="PF07730">
    <property type="entry name" value="HisKA_3"/>
    <property type="match status" value="1"/>
</dbReference>
<feature type="transmembrane region" description="Helical" evidence="9">
    <location>
        <begin position="144"/>
        <end position="162"/>
    </location>
</feature>
<evidence type="ECO:0000256" key="9">
    <source>
        <dbReference type="SAM" id="Phobius"/>
    </source>
</evidence>
<evidence type="ECO:0000313" key="13">
    <source>
        <dbReference type="EMBL" id="UOE43598.1"/>
    </source>
</evidence>
<comment type="catalytic activity">
    <reaction evidence="1">
        <text>ATP + protein L-histidine = ADP + protein N-phospho-L-histidine.</text>
        <dbReference type="EC" id="2.7.13.3"/>
    </reaction>
</comment>
<keyword evidence="3" id="KW-0597">Phosphoprotein</keyword>
<reference evidence="13 14" key="1">
    <citation type="submission" date="2022-03" db="EMBL/GenBank/DDBJ databases">
        <title>Mucilaginibacter sp. isolated from the gut of Protaetia brevitarsis seulensis larvae.</title>
        <authorList>
            <person name="Won M."/>
            <person name="Kim S.-J."/>
            <person name="Kwon S.-W."/>
        </authorList>
    </citation>
    <scope>NUCLEOTIDE SEQUENCE [LARGE SCALE GENOMIC DNA]</scope>
    <source>
        <strain evidence="13 14">CFWR-12</strain>
    </source>
</reference>
<evidence type="ECO:0000256" key="4">
    <source>
        <dbReference type="ARBA" id="ARBA00022679"/>
    </source>
</evidence>
<keyword evidence="7" id="KW-0067">ATP-binding</keyword>
<dbReference type="InterPro" id="IPR011712">
    <property type="entry name" value="Sig_transdc_His_kin_sub3_dim/P"/>
</dbReference>
<evidence type="ECO:0000256" key="2">
    <source>
        <dbReference type="ARBA" id="ARBA00012438"/>
    </source>
</evidence>
<feature type="domain" description="Signal transduction histidine kinase subgroup 3 dimerisation and phosphoacceptor" evidence="12">
    <location>
        <begin position="201"/>
        <end position="265"/>
    </location>
</feature>
<keyword evidence="9" id="KW-0472">Membrane</keyword>
<dbReference type="SUPFAM" id="SSF55874">
    <property type="entry name" value="ATPase domain of HSP90 chaperone/DNA topoisomerase II/histidine kinase"/>
    <property type="match status" value="1"/>
</dbReference>